<protein>
    <submittedName>
        <fullName evidence="4">Uncharacterized protein</fullName>
    </submittedName>
</protein>
<sequence>MAATPIRLSFSGFLATTFDAVLVLEAALNNRIHIHQRPLTQEELEPLVHSGAIFVCGVGGDAGDITDWKDGRRWSPPSAQCVQGNPTGFNLYRELLEPGMQRPTEELNYEQDHAESLAPFLGAHVANEMAKPFGLMKKTINFTISGEEYAVISYYTIADVLCGMLPRPRHRYDWDDFAVPPRQEFWEPEAQALIITNDNAEAAAPDTRGWMVVGLVPPPRFASTEAEDADGEEDSTSDEEAEEL</sequence>
<evidence type="ECO:0000256" key="1">
    <source>
        <dbReference type="ARBA" id="ARBA00008359"/>
    </source>
</evidence>
<evidence type="ECO:0000313" key="4">
    <source>
        <dbReference type="EMBL" id="KAL1844031.1"/>
    </source>
</evidence>
<evidence type="ECO:0000313" key="5">
    <source>
        <dbReference type="Proteomes" id="UP001583172"/>
    </source>
</evidence>
<name>A0ABR3VR52_HUMIN</name>
<dbReference type="EMBL" id="JAZGSY010000005">
    <property type="protein sequence ID" value="KAL1844031.1"/>
    <property type="molecule type" value="Genomic_DNA"/>
</dbReference>
<dbReference type="PANTHER" id="PTHR28027">
    <property type="entry name" value="TRANSCRIPTIONAL REGULATOR MIT1"/>
    <property type="match status" value="1"/>
</dbReference>
<gene>
    <name evidence="4" type="ORF">VTJ49DRAFT_5782</name>
</gene>
<dbReference type="PANTHER" id="PTHR28027:SF2">
    <property type="entry name" value="TRANSCRIPTIONAL REGULATOR MIT1"/>
    <property type="match status" value="1"/>
</dbReference>
<feature type="compositionally biased region" description="Acidic residues" evidence="2">
    <location>
        <begin position="225"/>
        <end position="244"/>
    </location>
</feature>
<dbReference type="InterPro" id="IPR018608">
    <property type="entry name" value="Gti1/Pac2"/>
</dbReference>
<feature type="signal peptide" evidence="3">
    <location>
        <begin position="1"/>
        <end position="20"/>
    </location>
</feature>
<keyword evidence="3" id="KW-0732">Signal</keyword>
<evidence type="ECO:0000256" key="3">
    <source>
        <dbReference type="SAM" id="SignalP"/>
    </source>
</evidence>
<reference evidence="4 5" key="1">
    <citation type="journal article" date="2024" name="Commun. Biol.">
        <title>Comparative genomic analysis of thermophilic fungi reveals convergent evolutionary adaptations and gene losses.</title>
        <authorList>
            <person name="Steindorff A.S."/>
            <person name="Aguilar-Pontes M.V."/>
            <person name="Robinson A.J."/>
            <person name="Andreopoulos B."/>
            <person name="LaButti K."/>
            <person name="Kuo A."/>
            <person name="Mondo S."/>
            <person name="Riley R."/>
            <person name="Otillar R."/>
            <person name="Haridas S."/>
            <person name="Lipzen A."/>
            <person name="Grimwood J."/>
            <person name="Schmutz J."/>
            <person name="Clum A."/>
            <person name="Reid I.D."/>
            <person name="Moisan M.C."/>
            <person name="Butler G."/>
            <person name="Nguyen T.T.M."/>
            <person name="Dewar K."/>
            <person name="Conant G."/>
            <person name="Drula E."/>
            <person name="Henrissat B."/>
            <person name="Hansel C."/>
            <person name="Singer S."/>
            <person name="Hutchinson M.I."/>
            <person name="de Vries R.P."/>
            <person name="Natvig D.O."/>
            <person name="Powell A.J."/>
            <person name="Tsang A."/>
            <person name="Grigoriev I.V."/>
        </authorList>
    </citation>
    <scope>NUCLEOTIDE SEQUENCE [LARGE SCALE GENOMIC DNA]</scope>
    <source>
        <strain evidence="4 5">CBS 620.91</strain>
    </source>
</reference>
<comment type="caution">
    <text evidence="4">The sequence shown here is derived from an EMBL/GenBank/DDBJ whole genome shotgun (WGS) entry which is preliminary data.</text>
</comment>
<organism evidence="4 5">
    <name type="scientific">Humicola insolens</name>
    <name type="common">Soft-rot fungus</name>
    <dbReference type="NCBI Taxonomy" id="85995"/>
    <lineage>
        <taxon>Eukaryota</taxon>
        <taxon>Fungi</taxon>
        <taxon>Dikarya</taxon>
        <taxon>Ascomycota</taxon>
        <taxon>Pezizomycotina</taxon>
        <taxon>Sordariomycetes</taxon>
        <taxon>Sordariomycetidae</taxon>
        <taxon>Sordariales</taxon>
        <taxon>Chaetomiaceae</taxon>
        <taxon>Mycothermus</taxon>
    </lineage>
</organism>
<keyword evidence="5" id="KW-1185">Reference proteome</keyword>
<evidence type="ECO:0000256" key="2">
    <source>
        <dbReference type="SAM" id="MobiDB-lite"/>
    </source>
</evidence>
<dbReference type="Pfam" id="PF09729">
    <property type="entry name" value="Gti1_Pac2"/>
    <property type="match status" value="1"/>
</dbReference>
<proteinExistence type="inferred from homology"/>
<dbReference type="Proteomes" id="UP001583172">
    <property type="component" value="Unassembled WGS sequence"/>
</dbReference>
<comment type="similarity">
    <text evidence="1">Belongs to the MIT1/WOR1 family.</text>
</comment>
<feature type="region of interest" description="Disordered" evidence="2">
    <location>
        <begin position="221"/>
        <end position="244"/>
    </location>
</feature>
<feature type="chain" id="PRO_5046382075" evidence="3">
    <location>
        <begin position="21"/>
        <end position="244"/>
    </location>
</feature>
<accession>A0ABR3VR52</accession>